<dbReference type="EMBL" id="JBEDNP010000029">
    <property type="protein sequence ID" value="MEQ3542258.1"/>
    <property type="molecule type" value="Genomic_DNA"/>
</dbReference>
<sequence>MPPELGRSDEAVRAHVDGKKRAWLAGLAKGLVLAGRGPIAEQDVYFPFYGNLLADMIAAHEAAGGNSPDLESAPVQPAAFRAAQDMTLDAAAELGFSARRRMARTDPGALDELLAGEEAVADGREAGISDLLKGKIVREALQFLADKTGTPEWIIERFLRDVAYYLEDDAMRQAVLDKARHEIERAVGDGHQDLVIVGHSLGSVVAYDLCAEFVADIQLRLLVTVGSPLGYQVVRRNLFGAPEGTPDRPVPPAISPHPGTPGRETTWWLNAFDVLDVVALVHPLAPRFTQGDERIRDERTFNPSDPHSIGDYLSDPDVAGPIGDAVAGGH</sequence>
<feature type="region of interest" description="Disordered" evidence="1">
    <location>
        <begin position="297"/>
        <end position="330"/>
    </location>
</feature>
<gene>
    <name evidence="2" type="ORF">WHI96_25960</name>
</gene>
<dbReference type="RefSeq" id="WP_345650992.1">
    <property type="nucleotide sequence ID" value="NZ_BAABLY010000072.1"/>
</dbReference>
<dbReference type="Proteomes" id="UP001464923">
    <property type="component" value="Unassembled WGS sequence"/>
</dbReference>
<protein>
    <submittedName>
        <fullName evidence="2">Uncharacterized protein</fullName>
    </submittedName>
</protein>
<evidence type="ECO:0000256" key="1">
    <source>
        <dbReference type="SAM" id="MobiDB-lite"/>
    </source>
</evidence>
<name>A0ABV1K3X4_9PSEU</name>
<dbReference type="InterPro" id="IPR029058">
    <property type="entry name" value="AB_hydrolase_fold"/>
</dbReference>
<reference evidence="2 3" key="1">
    <citation type="submission" date="2024-03" db="EMBL/GenBank/DDBJ databases">
        <title>Draft genome sequence of Pseudonocardia tropica JCM 19149.</title>
        <authorList>
            <person name="Butdee W."/>
            <person name="Duangmal K."/>
        </authorList>
    </citation>
    <scope>NUCLEOTIDE SEQUENCE [LARGE SCALE GENOMIC DNA]</scope>
    <source>
        <strain evidence="2 3">JCM 19149</strain>
    </source>
</reference>
<dbReference type="SUPFAM" id="SSF53474">
    <property type="entry name" value="alpha/beta-Hydrolases"/>
    <property type="match status" value="2"/>
</dbReference>
<comment type="caution">
    <text evidence="2">The sequence shown here is derived from an EMBL/GenBank/DDBJ whole genome shotgun (WGS) entry which is preliminary data.</text>
</comment>
<keyword evidence="3" id="KW-1185">Reference proteome</keyword>
<organism evidence="2 3">
    <name type="scientific">Pseudonocardia tropica</name>
    <dbReference type="NCBI Taxonomy" id="681289"/>
    <lineage>
        <taxon>Bacteria</taxon>
        <taxon>Bacillati</taxon>
        <taxon>Actinomycetota</taxon>
        <taxon>Actinomycetes</taxon>
        <taxon>Pseudonocardiales</taxon>
        <taxon>Pseudonocardiaceae</taxon>
        <taxon>Pseudonocardia</taxon>
    </lineage>
</organism>
<evidence type="ECO:0000313" key="2">
    <source>
        <dbReference type="EMBL" id="MEQ3542258.1"/>
    </source>
</evidence>
<dbReference type="Gene3D" id="3.40.50.1820">
    <property type="entry name" value="alpha/beta hydrolase"/>
    <property type="match status" value="1"/>
</dbReference>
<accession>A0ABV1K3X4</accession>
<evidence type="ECO:0000313" key="3">
    <source>
        <dbReference type="Proteomes" id="UP001464923"/>
    </source>
</evidence>
<proteinExistence type="predicted"/>